<dbReference type="EMBL" id="BK014131">
    <property type="protein sequence ID" value="DAD52528.1"/>
    <property type="molecule type" value="Genomic_RNA"/>
</dbReference>
<evidence type="ECO:0000256" key="3">
    <source>
        <dbReference type="ARBA" id="ARBA00022679"/>
    </source>
</evidence>
<dbReference type="GO" id="GO:0039694">
    <property type="term" value="P:viral RNA genome replication"/>
    <property type="evidence" value="ECO:0007669"/>
    <property type="project" value="InterPro"/>
</dbReference>
<sequence length="665" mass="75839">MEEQRDADSIVEVYTNVFRDVVRFVPQWDTHERDLAYIRRSARERGIQFFVIELPSLGKLLDRALAEGQFPPSGIPHTYAKRHGSNFIPVFMGGLYELIFGDDGCLRDDYCIEAIRGLRQVFYLCKKLPYAFSQEALTDSVKVLFEEDALLPVPERYWEENSPSSCWPRVTFPGFARSKWYSAKLLDDGSDELVSSCLRNLDKVSSILCAELGEYKPSEWRFRHGPGAISQATGTTNKYHWYGWSDSLESVFPIADCGYHSYSSWADMENQPAQEGYIPKSRLVAVPKTYEKPRLIAAEPVEHQWCQQNCWDYLCSRVQNGWISKFVRFRDQTLNQRLCLAGSRDGTLCTVDLSSASDRVSCHAVGNFLRSHIGLLDALRATRTRILEQKLSKASPRELNLRKFSTMGSAVTFPMESLLFLAIALSATLTDRGDDITRDSILSLEESVAVFGDDIIVPSSSRNLLQRVLEVLDFKVNTSKSFSEGFFRESCGVDCFRGEFVTPTYLRTLRVDTPELVVSAVDTANNFYSNFMLYTSTHLQSTVACRHDVSMVSADSGAFGFMTRMGADRYPYIKARYKLRFNHPLQRHELRVLTVKSKTRIGRTDDDSALHQYFTERPSPFDKWEHGVRQRGQLKLAYKWVELVLPPSKEALRGTLLEPPTHKIV</sequence>
<keyword evidence="9" id="KW-0460">Magnesium</keyword>
<dbReference type="GO" id="GO:0003968">
    <property type="term" value="F:RNA-directed RNA polymerase activity"/>
    <property type="evidence" value="ECO:0007669"/>
    <property type="project" value="UniProtKB-KW"/>
</dbReference>
<dbReference type="InterPro" id="IPR007096">
    <property type="entry name" value="RNA-dir_Rpol_cat_phage"/>
</dbReference>
<evidence type="ECO:0000256" key="2">
    <source>
        <dbReference type="ARBA" id="ARBA00022484"/>
    </source>
</evidence>
<evidence type="ECO:0000313" key="11">
    <source>
        <dbReference type="EMBL" id="DAD52528.1"/>
    </source>
</evidence>
<keyword evidence="9" id="KW-0479">Metal-binding</keyword>
<dbReference type="SUPFAM" id="SSF56672">
    <property type="entry name" value="DNA/RNA polymerases"/>
    <property type="match status" value="1"/>
</dbReference>
<dbReference type="GO" id="GO:0000166">
    <property type="term" value="F:nucleotide binding"/>
    <property type="evidence" value="ECO:0007669"/>
    <property type="project" value="UniProtKB-KW"/>
</dbReference>
<evidence type="ECO:0000256" key="8">
    <source>
        <dbReference type="ARBA" id="ARBA00048744"/>
    </source>
</evidence>
<feature type="binding site" evidence="9">
    <location>
        <position position="352"/>
    </location>
    <ligand>
        <name>Mg(2+)</name>
        <dbReference type="ChEBI" id="CHEBI:18420"/>
        <label>2</label>
    </ligand>
</feature>
<dbReference type="GO" id="GO:0046872">
    <property type="term" value="F:metal ion binding"/>
    <property type="evidence" value="ECO:0007669"/>
    <property type="project" value="UniProtKB-KW"/>
</dbReference>
<dbReference type="GeneID" id="80399798"/>
<proteinExistence type="predicted"/>
<protein>
    <recommendedName>
        <fullName evidence="1">RNA-directed RNA polymerase</fullName>
        <ecNumber evidence="1">2.7.7.48</ecNumber>
    </recommendedName>
    <alternativeName>
        <fullName evidence="7">RNA replicase beta chain</fullName>
    </alternativeName>
</protein>
<dbReference type="KEGG" id="vg:80399798"/>
<evidence type="ECO:0000256" key="5">
    <source>
        <dbReference type="ARBA" id="ARBA00022741"/>
    </source>
</evidence>
<evidence type="ECO:0000313" key="12">
    <source>
        <dbReference type="Proteomes" id="UP000677666"/>
    </source>
</evidence>
<feature type="binding site" evidence="9">
    <location>
        <position position="454"/>
    </location>
    <ligand>
        <name>Mg(2+)</name>
        <dbReference type="ChEBI" id="CHEBI:18420"/>
        <label>2</label>
    </ligand>
</feature>
<accession>A0A8S5L4A8</accession>
<keyword evidence="5" id="KW-0547">Nucleotide-binding</keyword>
<dbReference type="Pfam" id="PF03431">
    <property type="entry name" value="RNA_replicase_B"/>
    <property type="match status" value="1"/>
</dbReference>
<evidence type="ECO:0000256" key="7">
    <source>
        <dbReference type="ARBA" id="ARBA00030248"/>
    </source>
</evidence>
<evidence type="ECO:0000259" key="10">
    <source>
        <dbReference type="PROSITE" id="PS50522"/>
    </source>
</evidence>
<comment type="cofactor">
    <cofactor evidence="9">
        <name>Mg(2+)</name>
        <dbReference type="ChEBI" id="CHEBI:18420"/>
    </cofactor>
    <text evidence="9">Binds 2 Mg(2+) per subunit.</text>
</comment>
<keyword evidence="4" id="KW-0548">Nucleotidyltransferase</keyword>
<evidence type="ECO:0000256" key="9">
    <source>
        <dbReference type="PIRSR" id="PIRSR605093-1"/>
    </source>
</evidence>
<organism evidence="11 12">
    <name type="scientific">ssRNA phage SRR6253161_4</name>
    <dbReference type="NCBI Taxonomy" id="2786491"/>
    <lineage>
        <taxon>Viruses</taxon>
        <taxon>Riboviria</taxon>
        <taxon>Orthornavirae</taxon>
        <taxon>Lenarviricota</taxon>
        <taxon>Leviviricetes</taxon>
        <taxon>Timlovirales</taxon>
        <taxon>Steitzviridae</taxon>
        <taxon>Bicehmovirus</taxon>
        <taxon>Bicehmovirus peladaptatum</taxon>
    </lineage>
</organism>
<comment type="catalytic activity">
    <reaction evidence="8">
        <text>RNA(n) + a ribonucleoside 5'-triphosphate = RNA(n+1) + diphosphate</text>
        <dbReference type="Rhea" id="RHEA:21248"/>
        <dbReference type="Rhea" id="RHEA-COMP:14527"/>
        <dbReference type="Rhea" id="RHEA-COMP:17342"/>
        <dbReference type="ChEBI" id="CHEBI:33019"/>
        <dbReference type="ChEBI" id="CHEBI:61557"/>
        <dbReference type="ChEBI" id="CHEBI:140395"/>
        <dbReference type="EC" id="2.7.7.48"/>
    </reaction>
</comment>
<keyword evidence="6" id="KW-0693">Viral RNA replication</keyword>
<dbReference type="InterPro" id="IPR005093">
    <property type="entry name" value="RNArep_beta"/>
</dbReference>
<dbReference type="RefSeq" id="YP_010770466.1">
    <property type="nucleotide sequence ID" value="NC_074277.1"/>
</dbReference>
<feature type="domain" description="RdRp catalytic" evidence="10">
    <location>
        <begin position="337"/>
        <end position="485"/>
    </location>
</feature>
<dbReference type="InterPro" id="IPR043502">
    <property type="entry name" value="DNA/RNA_pol_sf"/>
</dbReference>
<dbReference type="PROSITE" id="PS50522">
    <property type="entry name" value="RDRP_PHAGE"/>
    <property type="match status" value="1"/>
</dbReference>
<dbReference type="EC" id="2.7.7.48" evidence="1"/>
<evidence type="ECO:0000256" key="4">
    <source>
        <dbReference type="ARBA" id="ARBA00022695"/>
    </source>
</evidence>
<feature type="binding site" evidence="9">
    <location>
        <position position="453"/>
    </location>
    <ligand>
        <name>Mg(2+)</name>
        <dbReference type="ChEBI" id="CHEBI:18420"/>
        <label>2</label>
    </ligand>
</feature>
<evidence type="ECO:0000256" key="6">
    <source>
        <dbReference type="ARBA" id="ARBA00022953"/>
    </source>
</evidence>
<reference evidence="11" key="1">
    <citation type="submission" date="2020-09" db="EMBL/GenBank/DDBJ databases">
        <title>Leviviricetes taxonomy.</title>
        <authorList>
            <person name="Stockdale S.R."/>
            <person name="Callanan J."/>
            <person name="Adriaenssens E.M."/>
            <person name="Kuhn J.H."/>
            <person name="Rumnieks J."/>
            <person name="Shkoporov A."/>
            <person name="Draper L.A."/>
            <person name="Ross P."/>
            <person name="Hill C."/>
        </authorList>
    </citation>
    <scope>NUCLEOTIDE SEQUENCE</scope>
</reference>
<gene>
    <name evidence="11" type="primary">SRR6253161_4_3</name>
</gene>
<name>A0A8S5L4A8_9VIRU</name>
<evidence type="ECO:0000256" key="1">
    <source>
        <dbReference type="ARBA" id="ARBA00012494"/>
    </source>
</evidence>
<keyword evidence="12" id="KW-1185">Reference proteome</keyword>
<keyword evidence="3" id="KW-0808">Transferase</keyword>
<keyword evidence="2 11" id="KW-0696">RNA-directed RNA polymerase</keyword>
<dbReference type="Proteomes" id="UP000677666">
    <property type="component" value="Segment"/>
</dbReference>